<proteinExistence type="predicted"/>
<dbReference type="Proteomes" id="UP000059680">
    <property type="component" value="Chromosome 7"/>
</dbReference>
<reference evidence="1 2" key="2">
    <citation type="journal article" date="2013" name="Plant Cell Physiol.">
        <title>Rice Annotation Project Database (RAP-DB): an integrative and interactive database for rice genomics.</title>
        <authorList>
            <person name="Sakai H."/>
            <person name="Lee S.S."/>
            <person name="Tanaka T."/>
            <person name="Numa H."/>
            <person name="Kim J."/>
            <person name="Kawahara Y."/>
            <person name="Wakimoto H."/>
            <person name="Yang C.C."/>
            <person name="Iwamoto M."/>
            <person name="Abe T."/>
            <person name="Yamada Y."/>
            <person name="Muto A."/>
            <person name="Inokuchi H."/>
            <person name="Ikemura T."/>
            <person name="Matsumoto T."/>
            <person name="Sasaki T."/>
            <person name="Itoh T."/>
        </authorList>
    </citation>
    <scope>NUCLEOTIDE SEQUENCE [LARGE SCALE GENOMIC DNA]</scope>
    <source>
        <strain evidence="2">cv. Nipponbare</strain>
    </source>
</reference>
<dbReference type="InParanoid" id="A0A0P0X5C1"/>
<dbReference type="AlphaFoldDB" id="A0A0P0X5C1"/>
<dbReference type="EMBL" id="AP014963">
    <property type="protein sequence ID" value="BAT01105.1"/>
    <property type="molecule type" value="Genomic_DNA"/>
</dbReference>
<evidence type="ECO:0000313" key="1">
    <source>
        <dbReference type="EMBL" id="BAT01105.1"/>
    </source>
</evidence>
<dbReference type="PaxDb" id="39947-A0A0P0X5C1"/>
<gene>
    <name evidence="1" type="ordered locus">Os07g0407800</name>
    <name evidence="1" type="ORF">OSNPB_070407800</name>
</gene>
<reference evidence="1 2" key="3">
    <citation type="journal article" date="2013" name="Rice">
        <title>Improvement of the Oryza sativa Nipponbare reference genome using next generation sequence and optical map data.</title>
        <authorList>
            <person name="Kawahara Y."/>
            <person name="de la Bastide M."/>
            <person name="Hamilton J.P."/>
            <person name="Kanamori H."/>
            <person name="McCombie W.R."/>
            <person name="Ouyang S."/>
            <person name="Schwartz D.C."/>
            <person name="Tanaka T."/>
            <person name="Wu J."/>
            <person name="Zhou S."/>
            <person name="Childs K.L."/>
            <person name="Davidson R.M."/>
            <person name="Lin H."/>
            <person name="Quesada-Ocampo L."/>
            <person name="Vaillancourt B."/>
            <person name="Sakai H."/>
            <person name="Lee S.S."/>
            <person name="Kim J."/>
            <person name="Numa H."/>
            <person name="Itoh T."/>
            <person name="Buell C.R."/>
            <person name="Matsumoto T."/>
        </authorList>
    </citation>
    <scope>NUCLEOTIDE SEQUENCE [LARGE SCALE GENOMIC DNA]</scope>
    <source>
        <strain evidence="2">cv. Nipponbare</strain>
    </source>
</reference>
<keyword evidence="2" id="KW-1185">Reference proteome</keyword>
<accession>A0A0P0X5C1</accession>
<evidence type="ECO:0000313" key="2">
    <source>
        <dbReference type="Proteomes" id="UP000059680"/>
    </source>
</evidence>
<reference evidence="2" key="1">
    <citation type="journal article" date="2005" name="Nature">
        <title>The map-based sequence of the rice genome.</title>
        <authorList>
            <consortium name="International rice genome sequencing project (IRGSP)"/>
            <person name="Matsumoto T."/>
            <person name="Wu J."/>
            <person name="Kanamori H."/>
            <person name="Katayose Y."/>
            <person name="Fujisawa M."/>
            <person name="Namiki N."/>
            <person name="Mizuno H."/>
            <person name="Yamamoto K."/>
            <person name="Antonio B.A."/>
            <person name="Baba T."/>
            <person name="Sakata K."/>
            <person name="Nagamura Y."/>
            <person name="Aoki H."/>
            <person name="Arikawa K."/>
            <person name="Arita K."/>
            <person name="Bito T."/>
            <person name="Chiden Y."/>
            <person name="Fujitsuka N."/>
            <person name="Fukunaka R."/>
            <person name="Hamada M."/>
            <person name="Harada C."/>
            <person name="Hayashi A."/>
            <person name="Hijishita S."/>
            <person name="Honda M."/>
            <person name="Hosokawa S."/>
            <person name="Ichikawa Y."/>
            <person name="Idonuma A."/>
            <person name="Iijima M."/>
            <person name="Ikeda M."/>
            <person name="Ikeno M."/>
            <person name="Ito K."/>
            <person name="Ito S."/>
            <person name="Ito T."/>
            <person name="Ito Y."/>
            <person name="Ito Y."/>
            <person name="Iwabuchi A."/>
            <person name="Kamiya K."/>
            <person name="Karasawa W."/>
            <person name="Kurita K."/>
            <person name="Katagiri S."/>
            <person name="Kikuta A."/>
            <person name="Kobayashi H."/>
            <person name="Kobayashi N."/>
            <person name="Machita K."/>
            <person name="Maehara T."/>
            <person name="Masukawa M."/>
            <person name="Mizubayashi T."/>
            <person name="Mukai Y."/>
            <person name="Nagasaki H."/>
            <person name="Nagata Y."/>
            <person name="Naito S."/>
            <person name="Nakashima M."/>
            <person name="Nakama Y."/>
            <person name="Nakamichi Y."/>
            <person name="Nakamura M."/>
            <person name="Meguro A."/>
            <person name="Negishi M."/>
            <person name="Ohta I."/>
            <person name="Ohta T."/>
            <person name="Okamoto M."/>
            <person name="Ono N."/>
            <person name="Saji S."/>
            <person name="Sakaguchi M."/>
            <person name="Sakai K."/>
            <person name="Shibata M."/>
            <person name="Shimokawa T."/>
            <person name="Song J."/>
            <person name="Takazaki Y."/>
            <person name="Terasawa K."/>
            <person name="Tsugane M."/>
            <person name="Tsuji K."/>
            <person name="Ueda S."/>
            <person name="Waki K."/>
            <person name="Yamagata H."/>
            <person name="Yamamoto M."/>
            <person name="Yamamoto S."/>
            <person name="Yamane H."/>
            <person name="Yoshiki S."/>
            <person name="Yoshihara R."/>
            <person name="Yukawa K."/>
            <person name="Zhong H."/>
            <person name="Yano M."/>
            <person name="Yuan Q."/>
            <person name="Ouyang S."/>
            <person name="Liu J."/>
            <person name="Jones K.M."/>
            <person name="Gansberger K."/>
            <person name="Moffat K."/>
            <person name="Hill J."/>
            <person name="Bera J."/>
            <person name="Fadrosh D."/>
            <person name="Jin S."/>
            <person name="Johri S."/>
            <person name="Kim M."/>
            <person name="Overton L."/>
            <person name="Reardon M."/>
            <person name="Tsitrin T."/>
            <person name="Vuong H."/>
            <person name="Weaver B."/>
            <person name="Ciecko A."/>
            <person name="Tallon L."/>
            <person name="Jackson J."/>
            <person name="Pai G."/>
            <person name="Aken S.V."/>
            <person name="Utterback T."/>
            <person name="Reidmuller S."/>
            <person name="Feldblyum T."/>
            <person name="Hsiao J."/>
            <person name="Zismann V."/>
            <person name="Iobst S."/>
            <person name="de Vazeille A.R."/>
            <person name="Buell C.R."/>
            <person name="Ying K."/>
            <person name="Li Y."/>
            <person name="Lu T."/>
            <person name="Huang Y."/>
            <person name="Zhao Q."/>
            <person name="Feng Q."/>
            <person name="Zhang L."/>
            <person name="Zhu J."/>
            <person name="Weng Q."/>
            <person name="Mu J."/>
            <person name="Lu Y."/>
            <person name="Fan D."/>
            <person name="Liu Y."/>
            <person name="Guan J."/>
            <person name="Zhang Y."/>
            <person name="Yu S."/>
            <person name="Liu X."/>
            <person name="Zhang Y."/>
            <person name="Hong G."/>
            <person name="Han B."/>
            <person name="Choisne N."/>
            <person name="Demange N."/>
            <person name="Orjeda G."/>
            <person name="Samain S."/>
            <person name="Cattolico L."/>
            <person name="Pelletier E."/>
            <person name="Couloux A."/>
            <person name="Segurens B."/>
            <person name="Wincker P."/>
            <person name="D'Hont A."/>
            <person name="Scarpelli C."/>
            <person name="Weissenbach J."/>
            <person name="Salanoubat M."/>
            <person name="Quetier F."/>
            <person name="Yu Y."/>
            <person name="Kim H.R."/>
            <person name="Rambo T."/>
            <person name="Currie J."/>
            <person name="Collura K."/>
            <person name="Luo M."/>
            <person name="Yang T."/>
            <person name="Ammiraju J.S.S."/>
            <person name="Engler F."/>
            <person name="Soderlund C."/>
            <person name="Wing R.A."/>
            <person name="Palmer L.E."/>
            <person name="de la Bastide M."/>
            <person name="Spiegel L."/>
            <person name="Nascimento L."/>
            <person name="Zutavern T."/>
            <person name="O'Shaughnessy A."/>
            <person name="Dike S."/>
            <person name="Dedhia N."/>
            <person name="Preston R."/>
            <person name="Balija V."/>
            <person name="McCombie W.R."/>
            <person name="Chow T."/>
            <person name="Chen H."/>
            <person name="Chung M."/>
            <person name="Chen C."/>
            <person name="Shaw J."/>
            <person name="Wu H."/>
            <person name="Hsiao K."/>
            <person name="Chao Y."/>
            <person name="Chu M."/>
            <person name="Cheng C."/>
            <person name="Hour A."/>
            <person name="Lee P."/>
            <person name="Lin S."/>
            <person name="Lin Y."/>
            <person name="Liou J."/>
            <person name="Liu S."/>
            <person name="Hsing Y."/>
            <person name="Raghuvanshi S."/>
            <person name="Mohanty A."/>
            <person name="Bharti A.K."/>
            <person name="Gaur A."/>
            <person name="Gupta V."/>
            <person name="Kumar D."/>
            <person name="Ravi V."/>
            <person name="Vij S."/>
            <person name="Kapur A."/>
            <person name="Khurana P."/>
            <person name="Khurana P."/>
            <person name="Khurana J.P."/>
            <person name="Tyagi A.K."/>
            <person name="Gaikwad K."/>
            <person name="Singh A."/>
            <person name="Dalal V."/>
            <person name="Srivastava S."/>
            <person name="Dixit A."/>
            <person name="Pal A.K."/>
            <person name="Ghazi I.A."/>
            <person name="Yadav M."/>
            <person name="Pandit A."/>
            <person name="Bhargava A."/>
            <person name="Sureshbabu K."/>
            <person name="Batra K."/>
            <person name="Sharma T.R."/>
            <person name="Mohapatra T."/>
            <person name="Singh N.K."/>
            <person name="Messing J."/>
            <person name="Nelson A.B."/>
            <person name="Fuks G."/>
            <person name="Kavchok S."/>
            <person name="Keizer G."/>
            <person name="Linton E."/>
            <person name="Llaca V."/>
            <person name="Song R."/>
            <person name="Tanyolac B."/>
            <person name="Young S."/>
            <person name="Ho-Il K."/>
            <person name="Hahn J.H."/>
            <person name="Sangsakoo G."/>
            <person name="Vanavichit A."/>
            <person name="de Mattos Luiz.A.T."/>
            <person name="Zimmer P.D."/>
            <person name="Malone G."/>
            <person name="Dellagostin O."/>
            <person name="de Oliveira A.C."/>
            <person name="Bevan M."/>
            <person name="Bancroft I."/>
            <person name="Minx P."/>
            <person name="Cordum H."/>
            <person name="Wilson R."/>
            <person name="Cheng Z."/>
            <person name="Jin W."/>
            <person name="Jiang J."/>
            <person name="Leong S.A."/>
            <person name="Iwama H."/>
            <person name="Gojobori T."/>
            <person name="Itoh T."/>
            <person name="Niimura Y."/>
            <person name="Fujii Y."/>
            <person name="Habara T."/>
            <person name="Sakai H."/>
            <person name="Sato Y."/>
            <person name="Wilson G."/>
            <person name="Kumar K."/>
            <person name="McCouch S."/>
            <person name="Juretic N."/>
            <person name="Hoen D."/>
            <person name="Wright S."/>
            <person name="Bruskiewich R."/>
            <person name="Bureau T."/>
            <person name="Miyao A."/>
            <person name="Hirochika H."/>
            <person name="Nishikawa T."/>
            <person name="Kadowaki K."/>
            <person name="Sugiura M."/>
            <person name="Burr B."/>
            <person name="Sasaki T."/>
        </authorList>
    </citation>
    <scope>NUCLEOTIDE SEQUENCE [LARGE SCALE GENOMIC DNA]</scope>
    <source>
        <strain evidence="2">cv. Nipponbare</strain>
    </source>
</reference>
<organism evidence="1 2">
    <name type="scientific">Oryza sativa subsp. japonica</name>
    <name type="common">Rice</name>
    <dbReference type="NCBI Taxonomy" id="39947"/>
    <lineage>
        <taxon>Eukaryota</taxon>
        <taxon>Viridiplantae</taxon>
        <taxon>Streptophyta</taxon>
        <taxon>Embryophyta</taxon>
        <taxon>Tracheophyta</taxon>
        <taxon>Spermatophyta</taxon>
        <taxon>Magnoliopsida</taxon>
        <taxon>Liliopsida</taxon>
        <taxon>Poales</taxon>
        <taxon>Poaceae</taxon>
        <taxon>BOP clade</taxon>
        <taxon>Oryzoideae</taxon>
        <taxon>Oryzeae</taxon>
        <taxon>Oryzinae</taxon>
        <taxon>Oryza</taxon>
        <taxon>Oryza sativa</taxon>
    </lineage>
</organism>
<sequence length="117" mass="12745">MERQLACKSCPGPSSPNFFTNLKKKSPIRKVLNEPHNLGNNPDIIDLGQRSLWEGIDQWRDEEGSAAPGHRRTGAAAMGEVALDLDAPGLIAGSLVAPLLRRAKGRGSMSRMLWREG</sequence>
<name>A0A0P0X5C1_ORYSJ</name>
<protein>
    <submittedName>
        <fullName evidence="1">Os07g0407800 protein</fullName>
    </submittedName>
</protein>